<dbReference type="GO" id="GO:0034274">
    <property type="term" value="C:Atg12-Atg5-Atg16 complex"/>
    <property type="evidence" value="ECO:0007669"/>
    <property type="project" value="TreeGrafter"/>
</dbReference>
<keyword evidence="5" id="KW-0072">Autophagy</keyword>
<feature type="repeat" description="WD" evidence="7">
    <location>
        <begin position="322"/>
        <end position="362"/>
    </location>
</feature>
<dbReference type="InterPro" id="IPR019775">
    <property type="entry name" value="WD40_repeat_CS"/>
</dbReference>
<dbReference type="SMART" id="SM00320">
    <property type="entry name" value="WD40"/>
    <property type="match status" value="7"/>
</dbReference>
<dbReference type="CDD" id="cd00200">
    <property type="entry name" value="WD40"/>
    <property type="match status" value="1"/>
</dbReference>
<dbReference type="Pfam" id="PF00400">
    <property type="entry name" value="WD40"/>
    <property type="match status" value="4"/>
</dbReference>
<dbReference type="GO" id="GO:0034045">
    <property type="term" value="C:phagophore assembly site membrane"/>
    <property type="evidence" value="ECO:0007669"/>
    <property type="project" value="TreeGrafter"/>
</dbReference>
<dbReference type="InterPro" id="IPR020472">
    <property type="entry name" value="WD40_PAC1"/>
</dbReference>
<evidence type="ECO:0000313" key="9">
    <source>
        <dbReference type="Proteomes" id="UP000095282"/>
    </source>
</evidence>
<keyword evidence="4" id="KW-0677">Repeat</keyword>
<dbReference type="PROSITE" id="PS00678">
    <property type="entry name" value="WD_REPEATS_1"/>
    <property type="match status" value="2"/>
</dbReference>
<evidence type="ECO:0000256" key="3">
    <source>
        <dbReference type="ARBA" id="ARBA00022574"/>
    </source>
</evidence>
<evidence type="ECO:0000256" key="1">
    <source>
        <dbReference type="ARBA" id="ARBA00004496"/>
    </source>
</evidence>
<evidence type="ECO:0000256" key="5">
    <source>
        <dbReference type="ARBA" id="ARBA00023006"/>
    </source>
</evidence>
<dbReference type="GO" id="GO:0000421">
    <property type="term" value="C:autophagosome membrane"/>
    <property type="evidence" value="ECO:0007669"/>
    <property type="project" value="TreeGrafter"/>
</dbReference>
<dbReference type="InterPro" id="IPR045160">
    <property type="entry name" value="ATG16"/>
</dbReference>
<feature type="repeat" description="WD" evidence="7">
    <location>
        <begin position="494"/>
        <end position="526"/>
    </location>
</feature>
<dbReference type="PROSITE" id="PS50082">
    <property type="entry name" value="WD_REPEATS_2"/>
    <property type="match status" value="3"/>
</dbReference>
<proteinExistence type="inferred from homology"/>
<comment type="subcellular location">
    <subcellularLocation>
        <location evidence="1">Cytoplasm</location>
    </subcellularLocation>
</comment>
<dbReference type="PROSITE" id="PS50294">
    <property type="entry name" value="WD_REPEATS_REGION"/>
    <property type="match status" value="3"/>
</dbReference>
<keyword evidence="3 7" id="KW-0853">WD repeat</keyword>
<evidence type="ECO:0000256" key="8">
    <source>
        <dbReference type="SAM" id="Coils"/>
    </source>
</evidence>
<keyword evidence="8" id="KW-0175">Coiled coil</keyword>
<keyword evidence="2" id="KW-0963">Cytoplasm</keyword>
<dbReference type="InterPro" id="IPR001680">
    <property type="entry name" value="WD40_rpt"/>
</dbReference>
<dbReference type="PANTHER" id="PTHR19878">
    <property type="entry name" value="AUTOPHAGY PROTEIN 16-LIKE"/>
    <property type="match status" value="1"/>
</dbReference>
<evidence type="ECO:0000256" key="2">
    <source>
        <dbReference type="ARBA" id="ARBA00022490"/>
    </source>
</evidence>
<dbReference type="FunFam" id="2.130.10.10:FF:000515">
    <property type="entry name" value="Autophagy-related 16, isoform C"/>
    <property type="match status" value="1"/>
</dbReference>
<evidence type="ECO:0000256" key="6">
    <source>
        <dbReference type="ARBA" id="ARBA00061040"/>
    </source>
</evidence>
<dbReference type="STRING" id="1561998.A0A1I7TIF7"/>
<feature type="coiled-coil region" evidence="8">
    <location>
        <begin position="106"/>
        <end position="168"/>
    </location>
</feature>
<dbReference type="GO" id="GO:0000045">
    <property type="term" value="P:autophagosome assembly"/>
    <property type="evidence" value="ECO:0007669"/>
    <property type="project" value="InterPro"/>
</dbReference>
<feature type="repeat" description="WD" evidence="7">
    <location>
        <begin position="280"/>
        <end position="321"/>
    </location>
</feature>
<dbReference type="PRINTS" id="PR00320">
    <property type="entry name" value="GPROTEINBRPT"/>
</dbReference>
<comment type="similarity">
    <text evidence="6">Belongs to the WD repeat tipD family.</text>
</comment>
<dbReference type="GO" id="GO:0043495">
    <property type="term" value="F:protein-membrane adaptor activity"/>
    <property type="evidence" value="ECO:0007669"/>
    <property type="project" value="TreeGrafter"/>
</dbReference>
<dbReference type="InterPro" id="IPR036322">
    <property type="entry name" value="WD40_repeat_dom_sf"/>
</dbReference>
<evidence type="ECO:0000313" key="10">
    <source>
        <dbReference type="WBParaSite" id="Csp11.Scaffold622.g6249.t1"/>
    </source>
</evidence>
<organism evidence="9 10">
    <name type="scientific">Caenorhabditis tropicalis</name>
    <dbReference type="NCBI Taxonomy" id="1561998"/>
    <lineage>
        <taxon>Eukaryota</taxon>
        <taxon>Metazoa</taxon>
        <taxon>Ecdysozoa</taxon>
        <taxon>Nematoda</taxon>
        <taxon>Chromadorea</taxon>
        <taxon>Rhabditida</taxon>
        <taxon>Rhabditina</taxon>
        <taxon>Rhabditomorpha</taxon>
        <taxon>Rhabditoidea</taxon>
        <taxon>Rhabditidae</taxon>
        <taxon>Peloderinae</taxon>
        <taxon>Caenorhabditis</taxon>
    </lineage>
</organism>
<dbReference type="Gene3D" id="2.130.10.10">
    <property type="entry name" value="YVTN repeat-like/Quinoprotein amine dehydrogenase"/>
    <property type="match status" value="2"/>
</dbReference>
<keyword evidence="9" id="KW-1185">Reference proteome</keyword>
<evidence type="ECO:0000256" key="7">
    <source>
        <dbReference type="PROSITE-ProRule" id="PRU00221"/>
    </source>
</evidence>
<dbReference type="SUPFAM" id="SSF50978">
    <property type="entry name" value="WD40 repeat-like"/>
    <property type="match status" value="1"/>
</dbReference>
<evidence type="ECO:0000256" key="4">
    <source>
        <dbReference type="ARBA" id="ARBA00022737"/>
    </source>
</evidence>
<dbReference type="FunFam" id="2.130.10.10:FF:002020">
    <property type="entry name" value="Autophagic-related protein 16.1"/>
    <property type="match status" value="1"/>
</dbReference>
<dbReference type="AlphaFoldDB" id="A0A1I7TIF7"/>
<dbReference type="InterPro" id="IPR015943">
    <property type="entry name" value="WD40/YVTN_repeat-like_dom_sf"/>
</dbReference>
<sequence length="526" mass="59316">MSDYRKLIIERLEDVKTRNKQVASVYNNYSKLAEALIKKQKYGAPRSGVSLEENEELVKTKAEMADLYRSKCQNDQRLINANHAIIEYEKKTNALIAEKSKLEAVKHNLAGKYARTEVELQRLKSDNELMNDERIATNATVTMMTQQIQEMENDRIHFLNKIRELNATRIDMMNAEVALEEQRRHSRVQDMITSAINDVSDKDLKLEAMLKKMPETNANGDLLLGDSLPSRSEFNFECDEGEVNDVLWLDGETFATGGSDRKIKIWKTDGHGGQTRIDVLAGSNAAFTRIDYERDRKHLIASSNDKNVRLWNLDTSRLMSTLSGHADQVTCVKFYQSHSAVSGSADRVIKIWDLQNQRCSRSLFPASKILDVATNMGGSPSLFATGHFDKKLRFYDGRSSDPVKTVEMGGRITSLDVTMSGCELLVSTRDDTITLMDLRSFQTVHCYSAENYRTSSDSSRVILSSGNEYVAAGSSNGCVFIWNRNTTKLEKRLSSSSENPIFSLSWNPTGYGLLSSSKQKVVTLWK</sequence>
<dbReference type="GO" id="GO:0035973">
    <property type="term" value="P:aggrephagy"/>
    <property type="evidence" value="ECO:0007669"/>
    <property type="project" value="UniProtKB-ARBA"/>
</dbReference>
<dbReference type="eggNOG" id="KOG0288">
    <property type="taxonomic scope" value="Eukaryota"/>
</dbReference>
<dbReference type="PANTHER" id="PTHR19878:SF8">
    <property type="entry name" value="AUTOPHAGY-RELATED 16, ISOFORM F"/>
    <property type="match status" value="1"/>
</dbReference>
<reference evidence="10" key="1">
    <citation type="submission" date="2016-11" db="UniProtKB">
        <authorList>
            <consortium name="WormBaseParasite"/>
        </authorList>
    </citation>
    <scope>IDENTIFICATION</scope>
</reference>
<dbReference type="Proteomes" id="UP000095282">
    <property type="component" value="Unplaced"/>
</dbReference>
<name>A0A1I7TIF7_9PELO</name>
<dbReference type="WBParaSite" id="Csp11.Scaffold622.g6249.t1">
    <property type="protein sequence ID" value="Csp11.Scaffold622.g6249.t1"/>
    <property type="gene ID" value="Csp11.Scaffold622.g6249"/>
</dbReference>
<protein>
    <submittedName>
        <fullName evidence="10">WD_REPEATS_REGION domain-containing protein</fullName>
    </submittedName>
</protein>
<accession>A0A1I7TIF7</accession>